<keyword evidence="2" id="KW-1185">Reference proteome</keyword>
<name>A0ACC3YJT8_COLTU</name>
<accession>A0ACC3YJT8</accession>
<evidence type="ECO:0000313" key="2">
    <source>
        <dbReference type="Proteomes" id="UP000805649"/>
    </source>
</evidence>
<comment type="caution">
    <text evidence="1">The sequence shown here is derived from an EMBL/GenBank/DDBJ whole genome shotgun (WGS) entry which is preliminary data.</text>
</comment>
<reference evidence="1 2" key="1">
    <citation type="journal article" date="2020" name="Phytopathology">
        <title>Genome Sequence Resources of Colletotrichum truncatum, C. plurivorum, C. musicola, and C. sojae: Four Species Pathogenic to Soybean (Glycine max).</title>
        <authorList>
            <person name="Rogerio F."/>
            <person name="Boufleur T.R."/>
            <person name="Ciampi-Guillardi M."/>
            <person name="Sukno S.A."/>
            <person name="Thon M.R."/>
            <person name="Massola Junior N.S."/>
            <person name="Baroncelli R."/>
        </authorList>
    </citation>
    <scope>NUCLEOTIDE SEQUENCE [LARGE SCALE GENOMIC DNA]</scope>
    <source>
        <strain evidence="1 2">CMES1059</strain>
    </source>
</reference>
<protein>
    <submittedName>
        <fullName evidence="1">Uncharacterized protein</fullName>
    </submittedName>
</protein>
<dbReference type="Proteomes" id="UP000805649">
    <property type="component" value="Unassembled WGS sequence"/>
</dbReference>
<organism evidence="1 2">
    <name type="scientific">Colletotrichum truncatum</name>
    <name type="common">Anthracnose fungus</name>
    <name type="synonym">Colletotrichum capsici</name>
    <dbReference type="NCBI Taxonomy" id="5467"/>
    <lineage>
        <taxon>Eukaryota</taxon>
        <taxon>Fungi</taxon>
        <taxon>Dikarya</taxon>
        <taxon>Ascomycota</taxon>
        <taxon>Pezizomycotina</taxon>
        <taxon>Sordariomycetes</taxon>
        <taxon>Hypocreomycetidae</taxon>
        <taxon>Glomerellales</taxon>
        <taxon>Glomerellaceae</taxon>
        <taxon>Colletotrichum</taxon>
        <taxon>Colletotrichum truncatum species complex</taxon>
    </lineage>
</organism>
<dbReference type="EMBL" id="VUJX02000009">
    <property type="protein sequence ID" value="KAL0932180.1"/>
    <property type="molecule type" value="Genomic_DNA"/>
</dbReference>
<gene>
    <name evidence="1" type="ORF">CTRU02_213133</name>
</gene>
<sequence>MKMASSPGLRQEVKDASKHWQELITDTRQRASRTNQTIIGVIGNTGDGKSSVINALLGEGSLLPTSCMRACTACVIELSYNHDNDELNEYRAVVQFISCEEWRKEIEMSLAAIAENDESFDEDDVEPETDVAKAIAKVRAVYADMDYEQLAQSSLDELMNHGKVQDLLGNSRSFKAEIGGDLCSMIEPFVDPSSSDDGDAAYWPLVKSVKIYTKADALSNGVTIVDLPGHQDWDAARTAVANEYIKSCAGIWIVAPIHRAVDNKTAKDLMGDAFKRQLKLDGSFSAVTFVCSKTDDIKIGEAMKGLRSKVDQFTPRTWDEMKNCTSRAKQLENDIKKLRKRLDGVRDGSYASNEDLRPQWHRVEHSLYESMQTLCSGGPDTLEAPAIQEQIRLKSEELDDTRTKEGQLSVKVHIKCIQKRNEVSKVALRQYLMRVVKEADQQAARQQGPKMILGQDQKLRHEKIANELKVFCVSSHAYQIMEKLIDENSTSTAGFTDTEDTEIPKLRKHAQGLTIELRITKSREVLGCVCQILNSIALWTQDASAVTNTIDAVSLGSLLGDLEKNLMDAFFHFEQAAQEQLQTRLFAAMERCKGLAISQAGPISQAWTAPPRKKSLPCQTLRAIFSRNGVYHTHDFNEDLSSPFKMNIANEWEDVFQTELPTILKTFAVNSSNILDSFHRGIIGRLGHDDLLVEVDSAVKRLWEQLETHKADLHRHAIQGRQKMNAAQKDANRTLTPAVTEKMVPVYEECMEITGRGTVKNMQKALTGHVRDNKHSMFSETIEQIDNSLSQALYEYQRLLYNKLKHISTTARSDYLLAVAAKEKSVQQVEARLKEPMMEILEKAEAVFK</sequence>
<proteinExistence type="predicted"/>
<evidence type="ECO:0000313" key="1">
    <source>
        <dbReference type="EMBL" id="KAL0932180.1"/>
    </source>
</evidence>